<dbReference type="InterPro" id="IPR019797">
    <property type="entry name" value="Glutamate_5-kinase_CS"/>
</dbReference>
<feature type="binding site" evidence="8">
    <location>
        <begin position="236"/>
        <end position="242"/>
    </location>
    <ligand>
        <name>ATP</name>
        <dbReference type="ChEBI" id="CHEBI:30616"/>
    </ligand>
</feature>
<dbReference type="CDD" id="cd04242">
    <property type="entry name" value="AAK_G5K_ProB"/>
    <property type="match status" value="1"/>
</dbReference>
<dbReference type="InterPro" id="IPR002478">
    <property type="entry name" value="PUA"/>
</dbReference>
<dbReference type="PIRSF" id="PIRSF000729">
    <property type="entry name" value="GK"/>
    <property type="match status" value="1"/>
</dbReference>
<dbReference type="PANTHER" id="PTHR43654">
    <property type="entry name" value="GLUTAMATE 5-KINASE"/>
    <property type="match status" value="1"/>
</dbReference>
<name>A0ABV4J7G7_9ACTN</name>
<dbReference type="Gene3D" id="2.30.130.10">
    <property type="entry name" value="PUA domain"/>
    <property type="match status" value="1"/>
</dbReference>
<comment type="pathway">
    <text evidence="8">Amino-acid biosynthesis; L-proline biosynthesis; L-glutamate 5-semialdehyde from L-glutamate: step 1/2.</text>
</comment>
<feature type="binding site" evidence="8">
    <location>
        <position position="17"/>
    </location>
    <ligand>
        <name>ATP</name>
        <dbReference type="ChEBI" id="CHEBI:30616"/>
    </ligand>
</feature>
<dbReference type="PRINTS" id="PR00474">
    <property type="entry name" value="GLU5KINASE"/>
</dbReference>
<dbReference type="EMBL" id="JAHWZY010000033">
    <property type="protein sequence ID" value="MEZ3181947.1"/>
    <property type="molecule type" value="Genomic_DNA"/>
</dbReference>
<dbReference type="Proteomes" id="UP001567537">
    <property type="component" value="Unassembled WGS sequence"/>
</dbReference>
<reference evidence="10 11" key="1">
    <citation type="journal article" date="2021" name="Res Sq">
        <title>Streptomyces Pimoensis sp. nov., Isolated From the Taklimakan Desert in Xinjiang, China.</title>
        <authorList>
            <person name="Zhang P."/>
            <person name="Luo X."/>
            <person name="Luo X."/>
            <person name="Liu Z."/>
            <person name="Xia Z."/>
            <person name="Wan C."/>
            <person name="zhang L."/>
        </authorList>
    </citation>
    <scope>NUCLEOTIDE SEQUENCE [LARGE SCALE GENOMIC DNA]</scope>
    <source>
        <strain evidence="10 11">TRM75549</strain>
    </source>
</reference>
<dbReference type="Pfam" id="PF00696">
    <property type="entry name" value="AA_kinase"/>
    <property type="match status" value="1"/>
</dbReference>
<feature type="binding site" evidence="8">
    <location>
        <position position="174"/>
    </location>
    <ligand>
        <name>substrate</name>
    </ligand>
</feature>
<evidence type="ECO:0000313" key="11">
    <source>
        <dbReference type="Proteomes" id="UP001567537"/>
    </source>
</evidence>
<feature type="binding site" evidence="8">
    <location>
        <position position="75"/>
    </location>
    <ligand>
        <name>substrate</name>
    </ligand>
</feature>
<evidence type="ECO:0000256" key="8">
    <source>
        <dbReference type="HAMAP-Rule" id="MF_00456"/>
    </source>
</evidence>
<dbReference type="InterPro" id="IPR036393">
    <property type="entry name" value="AceGlu_kinase-like_sf"/>
</dbReference>
<comment type="similarity">
    <text evidence="8">Belongs to the glutamate 5-kinase family.</text>
</comment>
<dbReference type="SUPFAM" id="SSF88697">
    <property type="entry name" value="PUA domain-like"/>
    <property type="match status" value="1"/>
</dbReference>
<evidence type="ECO:0000256" key="5">
    <source>
        <dbReference type="ARBA" id="ARBA00022741"/>
    </source>
</evidence>
<keyword evidence="6 8" id="KW-0418">Kinase</keyword>
<keyword evidence="3 8" id="KW-0641">Proline biosynthesis</keyword>
<dbReference type="InterPro" id="IPR041739">
    <property type="entry name" value="G5K_ProB"/>
</dbReference>
<keyword evidence="1 8" id="KW-0963">Cytoplasm</keyword>
<keyword evidence="5 8" id="KW-0547">Nucleotide-binding</keyword>
<proteinExistence type="inferred from homology"/>
<comment type="catalytic activity">
    <reaction evidence="8">
        <text>L-glutamate + ATP = L-glutamyl 5-phosphate + ADP</text>
        <dbReference type="Rhea" id="RHEA:14877"/>
        <dbReference type="ChEBI" id="CHEBI:29985"/>
        <dbReference type="ChEBI" id="CHEBI:30616"/>
        <dbReference type="ChEBI" id="CHEBI:58274"/>
        <dbReference type="ChEBI" id="CHEBI:456216"/>
        <dbReference type="EC" id="2.7.2.11"/>
    </reaction>
</comment>
<keyword evidence="2 8" id="KW-0028">Amino-acid biosynthesis</keyword>
<evidence type="ECO:0000256" key="1">
    <source>
        <dbReference type="ARBA" id="ARBA00022490"/>
    </source>
</evidence>
<dbReference type="PROSITE" id="PS00902">
    <property type="entry name" value="GLUTAMATE_5_KINASE"/>
    <property type="match status" value="1"/>
</dbReference>
<sequence length="392" mass="40476">MAGARQAVGEARRIVVKVGSSSLTTAAGGLDADRVDALVDVLAKVRNEGASRGAPVEGGGGRSGGGEREIVLVSSGAIAAGLAPLGLRRRPRDLARQQAAASVGQGLLVARYTASFARYGVRVGQVLLTSDDMSRRAHHRNASRTLDELLAMGAFPIVNENDTVATDEIRFGDNDRLAALVAHLVHADLLVLLSDVDGVYDGDPARPGTSRIAEVRGPADLAHVEIGSAGKAGVGTGGMVTKVEAASIAAAAGIQVVLTSAVHAADALTGGDTGTYFHPTGRRSADRLLWLQHASAPQGAITLDDGAVRAVVQGRKSLLPAGIAGVEGEFSAGDPVELRDGEGRAVARGLVNFDAKEIPLLIGRSTRELARELGPGYEREVVHRDDLVVLHP</sequence>
<dbReference type="PROSITE" id="PS50890">
    <property type="entry name" value="PUA"/>
    <property type="match status" value="1"/>
</dbReference>
<keyword evidence="11" id="KW-1185">Reference proteome</keyword>
<dbReference type="InterPro" id="IPR005715">
    <property type="entry name" value="Glu_5kinase/COase_Synthase"/>
</dbReference>
<evidence type="ECO:0000256" key="6">
    <source>
        <dbReference type="ARBA" id="ARBA00022777"/>
    </source>
</evidence>
<keyword evidence="7 8" id="KW-0067">ATP-binding</keyword>
<dbReference type="SUPFAM" id="SSF53633">
    <property type="entry name" value="Carbamate kinase-like"/>
    <property type="match status" value="1"/>
</dbReference>
<evidence type="ECO:0000259" key="9">
    <source>
        <dbReference type="SMART" id="SM00359"/>
    </source>
</evidence>
<dbReference type="Gene3D" id="3.40.1160.10">
    <property type="entry name" value="Acetylglutamate kinase-like"/>
    <property type="match status" value="2"/>
</dbReference>
<evidence type="ECO:0000313" key="10">
    <source>
        <dbReference type="EMBL" id="MEZ3181947.1"/>
    </source>
</evidence>
<dbReference type="Pfam" id="PF01472">
    <property type="entry name" value="PUA"/>
    <property type="match status" value="1"/>
</dbReference>
<dbReference type="EC" id="2.7.2.11" evidence="8"/>
<dbReference type="SMART" id="SM00359">
    <property type="entry name" value="PUA"/>
    <property type="match status" value="1"/>
</dbReference>
<protein>
    <recommendedName>
        <fullName evidence="8">Glutamate 5-kinase</fullName>
        <ecNumber evidence="8">2.7.2.11</ecNumber>
    </recommendedName>
    <alternativeName>
        <fullName evidence="8">Gamma-glutamyl kinase</fullName>
        <shortName evidence="8">GK</shortName>
    </alternativeName>
</protein>
<dbReference type="NCBIfam" id="TIGR01027">
    <property type="entry name" value="proB"/>
    <property type="match status" value="1"/>
</dbReference>
<dbReference type="InterPro" id="IPR036974">
    <property type="entry name" value="PUA_sf"/>
</dbReference>
<gene>
    <name evidence="8 10" type="primary">proB</name>
    <name evidence="10" type="ORF">KYY02_25720</name>
</gene>
<evidence type="ECO:0000256" key="4">
    <source>
        <dbReference type="ARBA" id="ARBA00022679"/>
    </source>
</evidence>
<dbReference type="InterPro" id="IPR011529">
    <property type="entry name" value="Glu_5kinase"/>
</dbReference>
<comment type="subcellular location">
    <subcellularLocation>
        <location evidence="8">Cytoplasm</location>
    </subcellularLocation>
</comment>
<dbReference type="GO" id="GO:0004349">
    <property type="term" value="F:glutamate 5-kinase activity"/>
    <property type="evidence" value="ECO:0007669"/>
    <property type="project" value="UniProtKB-EC"/>
</dbReference>
<evidence type="ECO:0000256" key="7">
    <source>
        <dbReference type="ARBA" id="ARBA00022840"/>
    </source>
</evidence>
<dbReference type="CDD" id="cd21157">
    <property type="entry name" value="PUA_G5K"/>
    <property type="match status" value="1"/>
</dbReference>
<dbReference type="InterPro" id="IPR015947">
    <property type="entry name" value="PUA-like_sf"/>
</dbReference>
<dbReference type="InterPro" id="IPR001048">
    <property type="entry name" value="Asp/Glu/Uridylate_kinase"/>
</dbReference>
<dbReference type="HAMAP" id="MF_00456">
    <property type="entry name" value="ProB"/>
    <property type="match status" value="1"/>
</dbReference>
<organism evidence="10 11">
    <name type="scientific">Streptomyces pimonensis</name>
    <dbReference type="NCBI Taxonomy" id="2860288"/>
    <lineage>
        <taxon>Bacteria</taxon>
        <taxon>Bacillati</taxon>
        <taxon>Actinomycetota</taxon>
        <taxon>Actinomycetes</taxon>
        <taxon>Kitasatosporales</taxon>
        <taxon>Streptomycetaceae</taxon>
        <taxon>Streptomyces</taxon>
    </lineage>
</organism>
<evidence type="ECO:0000256" key="3">
    <source>
        <dbReference type="ARBA" id="ARBA00022650"/>
    </source>
</evidence>
<dbReference type="PANTHER" id="PTHR43654:SF1">
    <property type="entry name" value="ISOPENTENYL PHOSPHATE KINASE"/>
    <property type="match status" value="1"/>
</dbReference>
<dbReference type="RefSeq" id="WP_371242085.1">
    <property type="nucleotide sequence ID" value="NZ_JAHWZY010000033.1"/>
</dbReference>
<evidence type="ECO:0000256" key="2">
    <source>
        <dbReference type="ARBA" id="ARBA00022605"/>
    </source>
</evidence>
<feature type="binding site" evidence="8">
    <location>
        <position position="162"/>
    </location>
    <ligand>
        <name>substrate</name>
    </ligand>
</feature>
<keyword evidence="4 8" id="KW-0808">Transferase</keyword>
<comment type="function">
    <text evidence="8">Catalyzes the transfer of a phosphate group to glutamate to form L-glutamate 5-phosphate.</text>
</comment>
<accession>A0ABV4J7G7</accession>
<comment type="caution">
    <text evidence="10">The sequence shown here is derived from an EMBL/GenBank/DDBJ whole genome shotgun (WGS) entry which is preliminary data.</text>
</comment>
<feature type="domain" description="PUA" evidence="9">
    <location>
        <begin position="299"/>
        <end position="378"/>
    </location>
</feature>
<dbReference type="InterPro" id="IPR001057">
    <property type="entry name" value="Glu/AcGlu_kinase"/>
</dbReference>
<feature type="binding site" evidence="8">
    <location>
        <begin position="194"/>
        <end position="195"/>
    </location>
    <ligand>
        <name>ATP</name>
        <dbReference type="ChEBI" id="CHEBI:30616"/>
    </ligand>
</feature>